<evidence type="ECO:0000313" key="2">
    <source>
        <dbReference type="EMBL" id="GAA1241030.1"/>
    </source>
</evidence>
<dbReference type="Proteomes" id="UP001500037">
    <property type="component" value="Unassembled WGS sequence"/>
</dbReference>
<sequence length="67" mass="6758">MPPEVAGAPVVLVAAAWALPPEVSASEAPSSSEAAEPRAMAASRFGRRRDAGEPSVPPASERVSMSG</sequence>
<evidence type="ECO:0000313" key="3">
    <source>
        <dbReference type="Proteomes" id="UP001500037"/>
    </source>
</evidence>
<reference evidence="2 3" key="1">
    <citation type="journal article" date="2019" name="Int. J. Syst. Evol. Microbiol.">
        <title>The Global Catalogue of Microorganisms (GCM) 10K type strain sequencing project: providing services to taxonomists for standard genome sequencing and annotation.</title>
        <authorList>
            <consortium name="The Broad Institute Genomics Platform"/>
            <consortium name="The Broad Institute Genome Sequencing Center for Infectious Disease"/>
            <person name="Wu L."/>
            <person name="Ma J."/>
        </authorList>
    </citation>
    <scope>NUCLEOTIDE SEQUENCE [LARGE SCALE GENOMIC DNA]</scope>
    <source>
        <strain evidence="2 3">JCM 13004</strain>
    </source>
</reference>
<feature type="region of interest" description="Disordered" evidence="1">
    <location>
        <begin position="22"/>
        <end position="67"/>
    </location>
</feature>
<name>A0ABN1W8X5_9ACTN</name>
<organism evidence="2 3">
    <name type="scientific">Kitasatospora nipponensis</name>
    <dbReference type="NCBI Taxonomy" id="258049"/>
    <lineage>
        <taxon>Bacteria</taxon>
        <taxon>Bacillati</taxon>
        <taxon>Actinomycetota</taxon>
        <taxon>Actinomycetes</taxon>
        <taxon>Kitasatosporales</taxon>
        <taxon>Streptomycetaceae</taxon>
        <taxon>Kitasatospora</taxon>
    </lineage>
</organism>
<feature type="compositionally biased region" description="Low complexity" evidence="1">
    <location>
        <begin position="22"/>
        <end position="43"/>
    </location>
</feature>
<gene>
    <name evidence="2" type="ORF">GCM10009665_34830</name>
</gene>
<evidence type="ECO:0008006" key="4">
    <source>
        <dbReference type="Google" id="ProtNLM"/>
    </source>
</evidence>
<accession>A0ABN1W8X5</accession>
<comment type="caution">
    <text evidence="2">The sequence shown here is derived from an EMBL/GenBank/DDBJ whole genome shotgun (WGS) entry which is preliminary data.</text>
</comment>
<keyword evidence="3" id="KW-1185">Reference proteome</keyword>
<proteinExistence type="predicted"/>
<evidence type="ECO:0000256" key="1">
    <source>
        <dbReference type="SAM" id="MobiDB-lite"/>
    </source>
</evidence>
<dbReference type="EMBL" id="BAAALF010000055">
    <property type="protein sequence ID" value="GAA1241030.1"/>
    <property type="molecule type" value="Genomic_DNA"/>
</dbReference>
<protein>
    <recommendedName>
        <fullName evidence="4">Secreted protein</fullName>
    </recommendedName>
</protein>